<accession>A0A3M7P524</accession>
<comment type="caution">
    <text evidence="1">The sequence shown here is derived from an EMBL/GenBank/DDBJ whole genome shotgun (WGS) entry which is preliminary data.</text>
</comment>
<keyword evidence="2" id="KW-1185">Reference proteome</keyword>
<gene>
    <name evidence="1" type="ORF">BpHYR1_002832</name>
</gene>
<organism evidence="1 2">
    <name type="scientific">Brachionus plicatilis</name>
    <name type="common">Marine rotifer</name>
    <name type="synonym">Brachionus muelleri</name>
    <dbReference type="NCBI Taxonomy" id="10195"/>
    <lineage>
        <taxon>Eukaryota</taxon>
        <taxon>Metazoa</taxon>
        <taxon>Spiralia</taxon>
        <taxon>Gnathifera</taxon>
        <taxon>Rotifera</taxon>
        <taxon>Eurotatoria</taxon>
        <taxon>Monogononta</taxon>
        <taxon>Pseudotrocha</taxon>
        <taxon>Ploima</taxon>
        <taxon>Brachionidae</taxon>
        <taxon>Brachionus</taxon>
    </lineage>
</organism>
<name>A0A3M7P524_BRAPC</name>
<protein>
    <submittedName>
        <fullName evidence="1">Uncharacterized protein</fullName>
    </submittedName>
</protein>
<dbReference type="Proteomes" id="UP000276133">
    <property type="component" value="Unassembled WGS sequence"/>
</dbReference>
<evidence type="ECO:0000313" key="1">
    <source>
        <dbReference type="EMBL" id="RMZ93784.1"/>
    </source>
</evidence>
<dbReference type="AlphaFoldDB" id="A0A3M7P524"/>
<evidence type="ECO:0000313" key="2">
    <source>
        <dbReference type="Proteomes" id="UP000276133"/>
    </source>
</evidence>
<proteinExistence type="predicted"/>
<sequence>MRKKLYLHYLSDSFKVNAYEHTNLDNSEKNVTRSTERTKYESNKKDDIIKLSQKDSKEKFGKTILSLGELEKCCDDMDSDEIENQDEVDEKDYLSLPFFRLFITTKRLLEFTLETDKINIDATYK</sequence>
<reference evidence="1 2" key="1">
    <citation type="journal article" date="2018" name="Sci. Rep.">
        <title>Genomic signatures of local adaptation to the degree of environmental predictability in rotifers.</title>
        <authorList>
            <person name="Franch-Gras L."/>
            <person name="Hahn C."/>
            <person name="Garcia-Roger E.M."/>
            <person name="Carmona M.J."/>
            <person name="Serra M."/>
            <person name="Gomez A."/>
        </authorList>
    </citation>
    <scope>NUCLEOTIDE SEQUENCE [LARGE SCALE GENOMIC DNA]</scope>
    <source>
        <strain evidence="1">HYR1</strain>
    </source>
</reference>
<dbReference type="EMBL" id="REGN01013557">
    <property type="protein sequence ID" value="RMZ93784.1"/>
    <property type="molecule type" value="Genomic_DNA"/>
</dbReference>